<dbReference type="EMBL" id="KK107121">
    <property type="protein sequence ID" value="EZA58485.1"/>
    <property type="molecule type" value="Genomic_DNA"/>
</dbReference>
<dbReference type="Gene3D" id="3.30.420.10">
    <property type="entry name" value="Ribonuclease H-like superfamily/Ribonuclease H"/>
    <property type="match status" value="1"/>
</dbReference>
<dbReference type="InterPro" id="IPR036397">
    <property type="entry name" value="RNaseH_sf"/>
</dbReference>
<dbReference type="PANTHER" id="PTHR47326:SF1">
    <property type="entry name" value="HTH PSQ-TYPE DOMAIN-CONTAINING PROTEIN"/>
    <property type="match status" value="1"/>
</dbReference>
<evidence type="ECO:0000313" key="2">
    <source>
        <dbReference type="Proteomes" id="UP000053097"/>
    </source>
</evidence>
<gene>
    <name evidence="1" type="ORF">X777_01106</name>
</gene>
<protein>
    <submittedName>
        <fullName evidence="1">Zinc finger MYM-type protein</fullName>
    </submittedName>
</protein>
<dbReference type="AlphaFoldDB" id="A0A026WR24"/>
<dbReference type="OrthoDB" id="7697359at2759"/>
<dbReference type="PANTHER" id="PTHR47326">
    <property type="entry name" value="TRANSPOSABLE ELEMENT TC3 TRANSPOSASE-LIKE PROTEIN"/>
    <property type="match status" value="1"/>
</dbReference>
<keyword evidence="2" id="KW-1185">Reference proteome</keyword>
<dbReference type="GO" id="GO:0003676">
    <property type="term" value="F:nucleic acid binding"/>
    <property type="evidence" value="ECO:0007669"/>
    <property type="project" value="InterPro"/>
</dbReference>
<reference evidence="1 2" key="1">
    <citation type="journal article" date="2014" name="Curr. Biol.">
        <title>The genome of the clonal raider ant Cerapachys biroi.</title>
        <authorList>
            <person name="Oxley P.R."/>
            <person name="Ji L."/>
            <person name="Fetter-Pruneda I."/>
            <person name="McKenzie S.K."/>
            <person name="Li C."/>
            <person name="Hu H."/>
            <person name="Zhang G."/>
            <person name="Kronauer D.J."/>
        </authorList>
    </citation>
    <scope>NUCLEOTIDE SEQUENCE [LARGE SCALE GENOMIC DNA]</scope>
</reference>
<organism evidence="1 2">
    <name type="scientific">Ooceraea biroi</name>
    <name type="common">Clonal raider ant</name>
    <name type="synonym">Cerapachys biroi</name>
    <dbReference type="NCBI Taxonomy" id="2015173"/>
    <lineage>
        <taxon>Eukaryota</taxon>
        <taxon>Metazoa</taxon>
        <taxon>Ecdysozoa</taxon>
        <taxon>Arthropoda</taxon>
        <taxon>Hexapoda</taxon>
        <taxon>Insecta</taxon>
        <taxon>Pterygota</taxon>
        <taxon>Neoptera</taxon>
        <taxon>Endopterygota</taxon>
        <taxon>Hymenoptera</taxon>
        <taxon>Apocrita</taxon>
        <taxon>Aculeata</taxon>
        <taxon>Formicoidea</taxon>
        <taxon>Formicidae</taxon>
        <taxon>Dorylinae</taxon>
        <taxon>Ooceraea</taxon>
    </lineage>
</organism>
<dbReference type="Proteomes" id="UP000053097">
    <property type="component" value="Unassembled WGS sequence"/>
</dbReference>
<sequence>MQVTDSTETTKKHTLETEIFSEEKLISDDPAKWPSRLSNSEVQYLVQNKPNCRIQLSYPTDSNGRSFSNTYFTRKFKNGKICDRSRLLYSPSQNRIFCFCCKLFANCNSTLGNDGFYDWQHASRHLARHEKGPGHIQNFKKWINLTTAFKMETGMIDEYLIGPHILPHHITAQQFLQFLNNDLFDLLQDVPLNLRYDSWLQLNGCPAHSARIVRDWLNQSYPEKWISRWGPVGWLARSPDLTPLDFYLWGKIKNEVYSTPIESREHLIQR</sequence>
<name>A0A026WR24_OOCBI</name>
<proteinExistence type="predicted"/>
<evidence type="ECO:0000313" key="1">
    <source>
        <dbReference type="EMBL" id="EZA58485.1"/>
    </source>
</evidence>
<accession>A0A026WR24</accession>